<proteinExistence type="predicted"/>
<feature type="transmembrane region" description="Helical" evidence="1">
    <location>
        <begin position="12"/>
        <end position="31"/>
    </location>
</feature>
<evidence type="ECO:0000256" key="1">
    <source>
        <dbReference type="SAM" id="Phobius"/>
    </source>
</evidence>
<sequence length="39" mass="4854">MPKPMLWENQYSVLVKLMLFFRYFISVYIHAEMLKLRNC</sequence>
<keyword evidence="1" id="KW-0472">Membrane</keyword>
<evidence type="ECO:0000313" key="3">
    <source>
        <dbReference type="Proteomes" id="UP000010433"/>
    </source>
</evidence>
<accession>L1N220</accession>
<protein>
    <submittedName>
        <fullName evidence="2">Uncharacterized protein</fullName>
    </submittedName>
</protein>
<gene>
    <name evidence="2" type="ORF">HMPREF9151_02194</name>
</gene>
<name>L1N220_9BACT</name>
<dbReference type="AlphaFoldDB" id="L1N220"/>
<dbReference type="HOGENOM" id="CLU_3314861_0_0_10"/>
<comment type="caution">
    <text evidence="2">The sequence shown here is derived from an EMBL/GenBank/DDBJ whole genome shotgun (WGS) entry which is preliminary data.</text>
</comment>
<dbReference type="Proteomes" id="UP000010433">
    <property type="component" value="Unassembled WGS sequence"/>
</dbReference>
<keyword evidence="3" id="KW-1185">Reference proteome</keyword>
<keyword evidence="1" id="KW-0812">Transmembrane</keyword>
<organism evidence="2 3">
    <name type="scientific">Hoylesella saccharolytica F0055</name>
    <dbReference type="NCBI Taxonomy" id="1127699"/>
    <lineage>
        <taxon>Bacteria</taxon>
        <taxon>Pseudomonadati</taxon>
        <taxon>Bacteroidota</taxon>
        <taxon>Bacteroidia</taxon>
        <taxon>Bacteroidales</taxon>
        <taxon>Prevotellaceae</taxon>
        <taxon>Hoylesella</taxon>
    </lineage>
</organism>
<reference evidence="2 3" key="1">
    <citation type="submission" date="2012-05" db="EMBL/GenBank/DDBJ databases">
        <authorList>
            <person name="Weinstock G."/>
            <person name="Sodergren E."/>
            <person name="Lobos E.A."/>
            <person name="Fulton L."/>
            <person name="Fulton R."/>
            <person name="Courtney L."/>
            <person name="Fronick C."/>
            <person name="O'Laughlin M."/>
            <person name="Godfrey J."/>
            <person name="Wilson R.M."/>
            <person name="Miner T."/>
            <person name="Farmer C."/>
            <person name="Delehaunty K."/>
            <person name="Cordes M."/>
            <person name="Minx P."/>
            <person name="Tomlinson C."/>
            <person name="Chen J."/>
            <person name="Wollam A."/>
            <person name="Pepin K.H."/>
            <person name="Bhonagiri V."/>
            <person name="Zhang X."/>
            <person name="Suruliraj S."/>
            <person name="Warren W."/>
            <person name="Mitreva M."/>
            <person name="Mardis E.R."/>
            <person name="Wilson R.K."/>
        </authorList>
    </citation>
    <scope>NUCLEOTIDE SEQUENCE [LARGE SCALE GENOMIC DNA]</scope>
    <source>
        <strain evidence="2 3">F0055</strain>
    </source>
</reference>
<dbReference type="EMBL" id="AMEP01000142">
    <property type="protein sequence ID" value="EKX97276.1"/>
    <property type="molecule type" value="Genomic_DNA"/>
</dbReference>
<evidence type="ECO:0000313" key="2">
    <source>
        <dbReference type="EMBL" id="EKX97276.1"/>
    </source>
</evidence>
<keyword evidence="1" id="KW-1133">Transmembrane helix</keyword>